<evidence type="ECO:0000313" key="2">
    <source>
        <dbReference type="Proteomes" id="UP001143856"/>
    </source>
</evidence>
<sequence length="501" mass="54957">MQPNSPPQSEESIGRSVTSVVSKKIPRRLACRRCNRQKLQCRWEEESDQTCIRCRRASAVCTSSVPRRLGRPTGSYSRESQVPSTSSQNQDRWERQETHPLSNPRELHGPKSPIGDVISQYPHSSEPMSPFLQWPASSTSSLPRGDQTQPFHNNHPNDNYIWPHVDLGVAAPVLNFVPAFTPFNAPQETTTGYSEIGDQGELPSSGNSASDVSQDEFMHELWDLHLLLQDQLKQIRTGPSVEYGSTTGGDTEGGHRRRHGVAFPVDDVLTNTQTFVDLLRTSKHCRQQDLSRHTSEDWTGVRNLTGMSSALADGRTASPLEASTPQSPNPSAVNRAIDLDTPTICAMVSCYARIVDIYNETFHYLAKLLRSGIRGEPVQQPVATLPQFQFGKFQLKGGNILQTTITARIILHGFQCVEKSMGIERDREAVVGVGDPPSTGSAAETEGDAHAGSPGGGSHKGDKVLDVVLALERDGPGGLTKSVDLLRRNMKAVRELLMAAR</sequence>
<proteinExistence type="predicted"/>
<organism evidence="1 2">
    <name type="scientific">Xylaria curta</name>
    <dbReference type="NCBI Taxonomy" id="42375"/>
    <lineage>
        <taxon>Eukaryota</taxon>
        <taxon>Fungi</taxon>
        <taxon>Dikarya</taxon>
        <taxon>Ascomycota</taxon>
        <taxon>Pezizomycotina</taxon>
        <taxon>Sordariomycetes</taxon>
        <taxon>Xylariomycetidae</taxon>
        <taxon>Xylariales</taxon>
        <taxon>Xylariaceae</taxon>
        <taxon>Xylaria</taxon>
    </lineage>
</organism>
<keyword evidence="2" id="KW-1185">Reference proteome</keyword>
<comment type="caution">
    <text evidence="1">The sequence shown here is derived from an EMBL/GenBank/DDBJ whole genome shotgun (WGS) entry which is preliminary data.</text>
</comment>
<reference evidence="1" key="1">
    <citation type="submission" date="2022-10" db="EMBL/GenBank/DDBJ databases">
        <title>Genome Sequence of Xylaria curta.</title>
        <authorList>
            <person name="Buettner E."/>
        </authorList>
    </citation>
    <scope>NUCLEOTIDE SEQUENCE</scope>
    <source>
        <strain evidence="1">Babe10</strain>
    </source>
</reference>
<name>A0ACC1PLJ1_9PEZI</name>
<accession>A0ACC1PLJ1</accession>
<dbReference type="EMBL" id="JAPDGR010000119">
    <property type="protein sequence ID" value="KAJ2995828.1"/>
    <property type="molecule type" value="Genomic_DNA"/>
</dbReference>
<gene>
    <name evidence="1" type="ORF">NUW58_g1159</name>
</gene>
<dbReference type="Proteomes" id="UP001143856">
    <property type="component" value="Unassembled WGS sequence"/>
</dbReference>
<protein>
    <submittedName>
        <fullName evidence="1">Uncharacterized protein</fullName>
    </submittedName>
</protein>
<evidence type="ECO:0000313" key="1">
    <source>
        <dbReference type="EMBL" id="KAJ2995828.1"/>
    </source>
</evidence>